<dbReference type="STRING" id="265726.KY46_07135"/>
<accession>A0A0F5VE11</accession>
<comment type="caution">
    <text evidence="5">The sequence shown here is derived from an EMBL/GenBank/DDBJ whole genome shotgun (WGS) entry which is preliminary data.</text>
</comment>
<name>A0A0F5VE11_9GAMM</name>
<dbReference type="NCBIfam" id="NF002016">
    <property type="entry name" value="PRK00823.1-1"/>
    <property type="match status" value="1"/>
</dbReference>
<protein>
    <recommendedName>
        <fullName evidence="4">Putative pterin-4-alpha-carbinolamine dehydratase</fullName>
        <shortName evidence="4">PHS</shortName>
        <ecNumber evidence="4">4.2.1.96</ecNumber>
    </recommendedName>
    <alternativeName>
        <fullName evidence="4">4-alpha-hydroxy-tetrahydropterin dehydratase</fullName>
    </alternativeName>
    <alternativeName>
        <fullName evidence="4">Pterin carbinolamine dehydratase</fullName>
        <shortName evidence="4">PCD</shortName>
    </alternativeName>
</protein>
<evidence type="ECO:0000256" key="3">
    <source>
        <dbReference type="ARBA" id="ARBA00023239"/>
    </source>
</evidence>
<evidence type="ECO:0000313" key="6">
    <source>
        <dbReference type="Proteomes" id="UP000033633"/>
    </source>
</evidence>
<dbReference type="AlphaFoldDB" id="A0A0F5VE11"/>
<dbReference type="HAMAP" id="MF_00434">
    <property type="entry name" value="Pterin_4_alpha"/>
    <property type="match status" value="1"/>
</dbReference>
<comment type="similarity">
    <text evidence="2 4">Belongs to the pterin-4-alpha-carbinolamine dehydratase family.</text>
</comment>
<dbReference type="RefSeq" id="WP_027254207.1">
    <property type="nucleotide sequence ID" value="NZ_JWYV01000004.1"/>
</dbReference>
<organism evidence="5 6">
    <name type="scientific">Photobacterium halotolerans</name>
    <dbReference type="NCBI Taxonomy" id="265726"/>
    <lineage>
        <taxon>Bacteria</taxon>
        <taxon>Pseudomonadati</taxon>
        <taxon>Pseudomonadota</taxon>
        <taxon>Gammaproteobacteria</taxon>
        <taxon>Vibrionales</taxon>
        <taxon>Vibrionaceae</taxon>
        <taxon>Photobacterium</taxon>
    </lineage>
</organism>
<dbReference type="PANTHER" id="PTHR42805:SF1">
    <property type="entry name" value="PTERIN-4-ALPHA-CARBINOLAMINE DEHYDRATASE-RELATED"/>
    <property type="match status" value="1"/>
</dbReference>
<evidence type="ECO:0000256" key="1">
    <source>
        <dbReference type="ARBA" id="ARBA00001554"/>
    </source>
</evidence>
<dbReference type="PANTHER" id="PTHR42805">
    <property type="entry name" value="PTERIN-4-ALPHA-CARBINOLAMINE DEHYDRATASE-RELATED"/>
    <property type="match status" value="1"/>
</dbReference>
<gene>
    <name evidence="5" type="ORF">KY46_07135</name>
</gene>
<dbReference type="EC" id="4.2.1.96" evidence="4"/>
<dbReference type="OrthoDB" id="5294615at2"/>
<evidence type="ECO:0000313" key="5">
    <source>
        <dbReference type="EMBL" id="KKD00411.1"/>
    </source>
</evidence>
<dbReference type="CDD" id="cd00913">
    <property type="entry name" value="PCD_DCoH_subfamily_a"/>
    <property type="match status" value="1"/>
</dbReference>
<reference evidence="5 6" key="1">
    <citation type="submission" date="2014-12" db="EMBL/GenBank/DDBJ databases">
        <title>Mercury Reductase activity and rhizosphere competence traits in the genome of root associated Photobacterium halotolerans MELD1.</title>
        <authorList>
            <person name="Mathew D.C."/>
            <person name="Huang C.-C."/>
        </authorList>
    </citation>
    <scope>NUCLEOTIDE SEQUENCE [LARGE SCALE GENOMIC DNA]</scope>
    <source>
        <strain evidence="5 6">MELD1</strain>
    </source>
</reference>
<proteinExistence type="inferred from homology"/>
<dbReference type="EMBL" id="JWYV01000004">
    <property type="protein sequence ID" value="KKD00411.1"/>
    <property type="molecule type" value="Genomic_DNA"/>
</dbReference>
<keyword evidence="3 4" id="KW-0456">Lyase</keyword>
<dbReference type="GO" id="GO:0006729">
    <property type="term" value="P:tetrahydrobiopterin biosynthetic process"/>
    <property type="evidence" value="ECO:0007669"/>
    <property type="project" value="InterPro"/>
</dbReference>
<dbReference type="Gene3D" id="3.30.1360.20">
    <property type="entry name" value="Transcriptional coactivator/pterin dehydratase"/>
    <property type="match status" value="1"/>
</dbReference>
<dbReference type="InterPro" id="IPR036428">
    <property type="entry name" value="PCD_sf"/>
</dbReference>
<evidence type="ECO:0000256" key="2">
    <source>
        <dbReference type="ARBA" id="ARBA00006472"/>
    </source>
</evidence>
<dbReference type="Pfam" id="PF01329">
    <property type="entry name" value="Pterin_4a"/>
    <property type="match status" value="1"/>
</dbReference>
<sequence>MSDLTELKCEACQIDAPMVTDHEMVELTKAIPEWEVLNVEGIKQLERAYKFKNFKLAWAFANQVAEMAEEEFHHPTITLEWGKVTVNWWSHSIKGLHKNDFICAAKTDRLFEN</sequence>
<dbReference type="SUPFAM" id="SSF55248">
    <property type="entry name" value="PCD-like"/>
    <property type="match status" value="1"/>
</dbReference>
<dbReference type="Proteomes" id="UP000033633">
    <property type="component" value="Unassembled WGS sequence"/>
</dbReference>
<dbReference type="InterPro" id="IPR050376">
    <property type="entry name" value="Pterin-4-alpha-carb_dehyd"/>
</dbReference>
<keyword evidence="6" id="KW-1185">Reference proteome</keyword>
<dbReference type="InterPro" id="IPR001533">
    <property type="entry name" value="Pterin_deHydtase"/>
</dbReference>
<comment type="catalytic activity">
    <reaction evidence="1 4">
        <text>(4aS,6R)-4a-hydroxy-L-erythro-5,6,7,8-tetrahydrobiopterin = (6R)-L-erythro-6,7-dihydrobiopterin + H2O</text>
        <dbReference type="Rhea" id="RHEA:11920"/>
        <dbReference type="ChEBI" id="CHEBI:15377"/>
        <dbReference type="ChEBI" id="CHEBI:15642"/>
        <dbReference type="ChEBI" id="CHEBI:43120"/>
        <dbReference type="EC" id="4.2.1.96"/>
    </reaction>
</comment>
<dbReference type="PATRIC" id="fig|265726.11.peg.3486"/>
<dbReference type="GO" id="GO:0008124">
    <property type="term" value="F:4-alpha-hydroxytetrahydrobiopterin dehydratase activity"/>
    <property type="evidence" value="ECO:0007669"/>
    <property type="project" value="UniProtKB-UniRule"/>
</dbReference>
<evidence type="ECO:0000256" key="4">
    <source>
        <dbReference type="HAMAP-Rule" id="MF_00434"/>
    </source>
</evidence>